<dbReference type="SMART" id="SM00645">
    <property type="entry name" value="Pept_C1"/>
    <property type="match status" value="1"/>
</dbReference>
<keyword evidence="6" id="KW-1185">Reference proteome</keyword>
<comment type="similarity">
    <text evidence="1">Belongs to the peptidase C1 family.</text>
</comment>
<evidence type="ECO:0000259" key="3">
    <source>
        <dbReference type="SMART" id="SM00645"/>
    </source>
</evidence>
<dbReference type="EMBL" id="CAJNOJ010000124">
    <property type="protein sequence ID" value="CAF1159479.1"/>
    <property type="molecule type" value="Genomic_DNA"/>
</dbReference>
<gene>
    <name evidence="4" type="ORF">EDS130_LOCUS23061</name>
    <name evidence="5" type="ORF">XAT740_LOCUS28347</name>
</gene>
<proteinExistence type="inferred from homology"/>
<organism evidence="5 6">
    <name type="scientific">Adineta ricciae</name>
    <name type="common">Rotifer</name>
    <dbReference type="NCBI Taxonomy" id="249248"/>
    <lineage>
        <taxon>Eukaryota</taxon>
        <taxon>Metazoa</taxon>
        <taxon>Spiralia</taxon>
        <taxon>Gnathifera</taxon>
        <taxon>Rotifera</taxon>
        <taxon>Eurotatoria</taxon>
        <taxon>Bdelloidea</taxon>
        <taxon>Adinetida</taxon>
        <taxon>Adinetidae</taxon>
        <taxon>Adineta</taxon>
    </lineage>
</organism>
<dbReference type="InterPro" id="IPR038765">
    <property type="entry name" value="Papain-like_cys_pep_sf"/>
</dbReference>
<dbReference type="SUPFAM" id="SSF54001">
    <property type="entry name" value="Cysteine proteinases"/>
    <property type="match status" value="1"/>
</dbReference>
<evidence type="ECO:0000256" key="2">
    <source>
        <dbReference type="SAM" id="MobiDB-lite"/>
    </source>
</evidence>
<sequence length="474" mass="53379">MGFKTYLMNRFNSRRFRLNGILPSTRLPSKQKLCLAFRDHVQYNAAQLPPKVDLRNDMTPVEDQSKIGSCVANCLAGAYEYLTKKSDGRNTDVSRLFIYYNSRAKDGRSGLSDSGCSMTSGIEALEEFGTCLESLWPYNVVDVNARPSDQAYQEAKKHTIKEALQIDIDLHEMKSCLAQGFPFAFGLRLYRSFDRASTTGVVPMPNTSERIRSSHGSHALLAVGYSDHSRSFIVRNSWGADWGDQGYCYIPYDYMTNPKLCFDAWAVRKLSNDSFGKEHWDNVDAINYLKAAVMELMSMDNSNDDDNLAIEQVVEDDEPRQGQYGANSGYQHHPWPNNGGGFPPPPPAWHQPHGMSKFSSVFAGQYIIRLTILSGYPYQGNNMPPYPNQPQPYGGGYGVPNYQHQPGFPPYNNSGGYFPNQYQNNFPPVNPNYPNNFPPHPASLADFMNSESQNQPFGMAPNYNRGPYNNPNQY</sequence>
<feature type="region of interest" description="Disordered" evidence="2">
    <location>
        <begin position="451"/>
        <end position="474"/>
    </location>
</feature>
<comment type="caution">
    <text evidence="5">The sequence shown here is derived from an EMBL/GenBank/DDBJ whole genome shotgun (WGS) entry which is preliminary data.</text>
</comment>
<dbReference type="Proteomes" id="UP000663852">
    <property type="component" value="Unassembled WGS sequence"/>
</dbReference>
<dbReference type="Gene3D" id="3.90.70.10">
    <property type="entry name" value="Cysteine proteinases"/>
    <property type="match status" value="1"/>
</dbReference>
<dbReference type="AlphaFoldDB" id="A0A815CZH3"/>
<evidence type="ECO:0000256" key="1">
    <source>
        <dbReference type="ARBA" id="ARBA00008455"/>
    </source>
</evidence>
<dbReference type="GO" id="GO:0008234">
    <property type="term" value="F:cysteine-type peptidase activity"/>
    <property type="evidence" value="ECO:0007669"/>
    <property type="project" value="InterPro"/>
</dbReference>
<feature type="compositionally biased region" description="Low complexity" evidence="2">
    <location>
        <begin position="461"/>
        <end position="474"/>
    </location>
</feature>
<accession>A0A815CZH3</accession>
<dbReference type="Pfam" id="PF00112">
    <property type="entry name" value="Peptidase_C1"/>
    <property type="match status" value="1"/>
</dbReference>
<dbReference type="EMBL" id="CAJNOR010002415">
    <property type="protein sequence ID" value="CAF1291137.1"/>
    <property type="molecule type" value="Genomic_DNA"/>
</dbReference>
<evidence type="ECO:0000313" key="4">
    <source>
        <dbReference type="EMBL" id="CAF1159479.1"/>
    </source>
</evidence>
<protein>
    <recommendedName>
        <fullName evidence="3">Peptidase C1A papain C-terminal domain-containing protein</fullName>
    </recommendedName>
</protein>
<dbReference type="OrthoDB" id="640249at2759"/>
<dbReference type="GO" id="GO:0006508">
    <property type="term" value="P:proteolysis"/>
    <property type="evidence" value="ECO:0007669"/>
    <property type="project" value="InterPro"/>
</dbReference>
<dbReference type="PROSITE" id="PS00639">
    <property type="entry name" value="THIOL_PROTEASE_HIS"/>
    <property type="match status" value="1"/>
</dbReference>
<dbReference type="InterPro" id="IPR013128">
    <property type="entry name" value="Peptidase_C1A"/>
</dbReference>
<dbReference type="CDD" id="cd02619">
    <property type="entry name" value="Peptidase_C1"/>
    <property type="match status" value="1"/>
</dbReference>
<evidence type="ECO:0000313" key="5">
    <source>
        <dbReference type="EMBL" id="CAF1291137.1"/>
    </source>
</evidence>
<dbReference type="PANTHER" id="PTHR12411">
    <property type="entry name" value="CYSTEINE PROTEASE FAMILY C1-RELATED"/>
    <property type="match status" value="1"/>
</dbReference>
<evidence type="ECO:0000313" key="6">
    <source>
        <dbReference type="Proteomes" id="UP000663828"/>
    </source>
</evidence>
<dbReference type="Proteomes" id="UP000663828">
    <property type="component" value="Unassembled WGS sequence"/>
</dbReference>
<reference evidence="5" key="1">
    <citation type="submission" date="2021-02" db="EMBL/GenBank/DDBJ databases">
        <authorList>
            <person name="Nowell W R."/>
        </authorList>
    </citation>
    <scope>NUCLEOTIDE SEQUENCE</scope>
</reference>
<dbReference type="InterPro" id="IPR025660">
    <property type="entry name" value="Pept_his_AS"/>
</dbReference>
<feature type="domain" description="Peptidase C1A papain C-terminal" evidence="3">
    <location>
        <begin position="48"/>
        <end position="259"/>
    </location>
</feature>
<name>A0A815CZH3_ADIRI</name>
<dbReference type="InterPro" id="IPR000668">
    <property type="entry name" value="Peptidase_C1A_C"/>
</dbReference>